<evidence type="ECO:0000313" key="1">
    <source>
        <dbReference type="EMBL" id="AXH93771.1"/>
    </source>
</evidence>
<proteinExistence type="predicted"/>
<gene>
    <name evidence="1" type="ORF">DVH21_29905</name>
</gene>
<dbReference type="AlphaFoldDB" id="A0A6N3K6Z8"/>
<dbReference type="EMBL" id="CP031263">
    <property type="protein sequence ID" value="AXH93771.1"/>
    <property type="molecule type" value="Genomic_DNA"/>
</dbReference>
<evidence type="ECO:0000313" key="2">
    <source>
        <dbReference type="Proteomes" id="UP000253958"/>
    </source>
</evidence>
<reference evidence="1 2" key="2">
    <citation type="submission" date="2018-08" db="EMBL/GenBank/DDBJ databases">
        <title>Streptomyces kandeliansis sp. nov., an endophytic bacterium isolated from mangrove plant.</title>
        <authorList>
            <person name="Wang R."/>
        </authorList>
    </citation>
    <scope>NUCLEOTIDE SEQUENCE [LARGE SCALE GENOMIC DNA]</scope>
    <source>
        <strain evidence="2">H14(2018)</strain>
    </source>
</reference>
<dbReference type="InterPro" id="IPR058119">
    <property type="entry name" value="SCO0607-like"/>
</dbReference>
<dbReference type="NCBIfam" id="NF046120">
    <property type="entry name" value="lipo_SCO0607"/>
    <property type="match status" value="1"/>
</dbReference>
<name>A0A6N3K6Z8_9ACTN</name>
<reference evidence="1 2" key="1">
    <citation type="submission" date="2018-07" db="EMBL/GenBank/DDBJ databases">
        <authorList>
            <person name="Ye Y."/>
        </authorList>
    </citation>
    <scope>NUCLEOTIDE SEQUENCE [LARGE SCALE GENOMIC DNA]</scope>
    <source>
        <strain evidence="2">H14(2018)</strain>
    </source>
</reference>
<organism evidence="1 2">
    <name type="scientific">Micromonospora aurantiaca</name>
    <name type="common">nom. illeg.</name>
    <dbReference type="NCBI Taxonomy" id="47850"/>
    <lineage>
        <taxon>Bacteria</taxon>
        <taxon>Bacillati</taxon>
        <taxon>Actinomycetota</taxon>
        <taxon>Actinomycetes</taxon>
        <taxon>Micromonosporales</taxon>
        <taxon>Micromonosporaceae</taxon>
        <taxon>Micromonospora</taxon>
    </lineage>
</organism>
<sequence length="105" mass="11261">MAGPPAATTILPVRTRIMVVLAVLGLAGLMATTGCSLRQSICGSDEYPVIAVGPQGGSSCVPDGEEPAPPYVRYPEGKVPKHVDDEWDVYWRTHGIDENNNIIDR</sequence>
<protein>
    <recommendedName>
        <fullName evidence="3">Lipoprotein</fullName>
    </recommendedName>
</protein>
<dbReference type="Proteomes" id="UP000253958">
    <property type="component" value="Chromosome"/>
</dbReference>
<evidence type="ECO:0008006" key="3">
    <source>
        <dbReference type="Google" id="ProtNLM"/>
    </source>
</evidence>
<accession>A0A6N3K6Z8</accession>